<dbReference type="InterPro" id="IPR023798">
    <property type="entry name" value="Ribosomal_uS7_dom"/>
</dbReference>
<dbReference type="PANTHER" id="PTHR11205">
    <property type="entry name" value="RIBOSOMAL PROTEIN S7"/>
    <property type="match status" value="1"/>
</dbReference>
<dbReference type="InterPro" id="IPR005716">
    <property type="entry name" value="Ribosomal_uS7_euk/arc"/>
</dbReference>
<evidence type="ECO:0000313" key="7">
    <source>
        <dbReference type="Proteomes" id="UP001295684"/>
    </source>
</evidence>
<comment type="similarity">
    <text evidence="1 4">Belongs to the universal ribosomal protein uS7 family.</text>
</comment>
<dbReference type="AlphaFoldDB" id="A0AAD1XQF7"/>
<keyword evidence="3 4" id="KW-0687">Ribonucleoprotein</keyword>
<dbReference type="Pfam" id="PF00177">
    <property type="entry name" value="Ribosomal_S7"/>
    <property type="match status" value="1"/>
</dbReference>
<reference evidence="6" key="1">
    <citation type="submission" date="2023-07" db="EMBL/GenBank/DDBJ databases">
        <authorList>
            <consortium name="AG Swart"/>
            <person name="Singh M."/>
            <person name="Singh A."/>
            <person name="Seah K."/>
            <person name="Emmerich C."/>
        </authorList>
    </citation>
    <scope>NUCLEOTIDE SEQUENCE</scope>
    <source>
        <strain evidence="6">DP1</strain>
    </source>
</reference>
<keyword evidence="7" id="KW-1185">Reference proteome</keyword>
<protein>
    <recommendedName>
        <fullName evidence="5">Small ribosomal subunit protein uS7 domain-containing protein</fullName>
    </recommendedName>
</protein>
<evidence type="ECO:0000256" key="4">
    <source>
        <dbReference type="RuleBase" id="RU003619"/>
    </source>
</evidence>
<dbReference type="Proteomes" id="UP001295684">
    <property type="component" value="Unassembled WGS sequence"/>
</dbReference>
<dbReference type="EMBL" id="CAMPGE010018657">
    <property type="protein sequence ID" value="CAI2377055.1"/>
    <property type="molecule type" value="Genomic_DNA"/>
</dbReference>
<dbReference type="InterPro" id="IPR020606">
    <property type="entry name" value="Ribosomal_uS7_CS"/>
</dbReference>
<sequence length="203" mass="22780">MEEKGDIQAGFAVEQTLFGKWSYRGIECEDQSLESYVSVKTTKSKVFYPHTAGKYQTKQFDKVRCPLVERLVNSLMYKGRNNGKKQMAVRIVKQAFEIIHLLTGENPIKVLVDAISNCGAREESTRIGSGGNVKRQAVDVSPLRRVNQAFYLMCKGARESSFRNIRSIAECLADEILNASKASTNSFAVKKKDETERTAKGDR</sequence>
<dbReference type="InterPro" id="IPR000235">
    <property type="entry name" value="Ribosomal_uS7"/>
</dbReference>
<proteinExistence type="inferred from homology"/>
<evidence type="ECO:0000256" key="2">
    <source>
        <dbReference type="ARBA" id="ARBA00022980"/>
    </source>
</evidence>
<accession>A0AAD1XQF7</accession>
<dbReference type="GO" id="GO:0006412">
    <property type="term" value="P:translation"/>
    <property type="evidence" value="ECO:0007669"/>
    <property type="project" value="InterPro"/>
</dbReference>
<evidence type="ECO:0000259" key="5">
    <source>
        <dbReference type="Pfam" id="PF00177"/>
    </source>
</evidence>
<dbReference type="InterPro" id="IPR036823">
    <property type="entry name" value="Ribosomal_uS7_dom_sf"/>
</dbReference>
<dbReference type="GO" id="GO:0003723">
    <property type="term" value="F:RNA binding"/>
    <property type="evidence" value="ECO:0007669"/>
    <property type="project" value="InterPro"/>
</dbReference>
<dbReference type="PIRSF" id="PIRSF002122">
    <property type="entry name" value="RPS7p_RPS7a_RPS5e_RPS7o"/>
    <property type="match status" value="1"/>
</dbReference>
<gene>
    <name evidence="6" type="ORF">ECRASSUSDP1_LOCUS18436</name>
</gene>
<dbReference type="PROSITE" id="PS00052">
    <property type="entry name" value="RIBOSOMAL_S7"/>
    <property type="match status" value="1"/>
</dbReference>
<comment type="caution">
    <text evidence="6">The sequence shown here is derived from an EMBL/GenBank/DDBJ whole genome shotgun (WGS) entry which is preliminary data.</text>
</comment>
<dbReference type="SUPFAM" id="SSF47973">
    <property type="entry name" value="Ribosomal protein S7"/>
    <property type="match status" value="1"/>
</dbReference>
<evidence type="ECO:0000256" key="3">
    <source>
        <dbReference type="ARBA" id="ARBA00023274"/>
    </source>
</evidence>
<dbReference type="NCBIfam" id="TIGR01028">
    <property type="entry name" value="uS7_euk_arch"/>
    <property type="match status" value="1"/>
</dbReference>
<name>A0AAD1XQF7_EUPCR</name>
<evidence type="ECO:0000313" key="6">
    <source>
        <dbReference type="EMBL" id="CAI2377055.1"/>
    </source>
</evidence>
<dbReference type="FunFam" id="1.10.455.10:FF:000002">
    <property type="entry name" value="40S ribosomal protein S5"/>
    <property type="match status" value="1"/>
</dbReference>
<dbReference type="Gene3D" id="1.10.455.10">
    <property type="entry name" value="Ribosomal protein S7 domain"/>
    <property type="match status" value="1"/>
</dbReference>
<dbReference type="NCBIfam" id="NF003106">
    <property type="entry name" value="PRK04027.1"/>
    <property type="match status" value="1"/>
</dbReference>
<dbReference type="GO" id="GO:0003735">
    <property type="term" value="F:structural constituent of ribosome"/>
    <property type="evidence" value="ECO:0007669"/>
    <property type="project" value="InterPro"/>
</dbReference>
<evidence type="ECO:0000256" key="1">
    <source>
        <dbReference type="ARBA" id="ARBA00007151"/>
    </source>
</evidence>
<keyword evidence="2 4" id="KW-0689">Ribosomal protein</keyword>
<organism evidence="6 7">
    <name type="scientific">Euplotes crassus</name>
    <dbReference type="NCBI Taxonomy" id="5936"/>
    <lineage>
        <taxon>Eukaryota</taxon>
        <taxon>Sar</taxon>
        <taxon>Alveolata</taxon>
        <taxon>Ciliophora</taxon>
        <taxon>Intramacronucleata</taxon>
        <taxon>Spirotrichea</taxon>
        <taxon>Hypotrichia</taxon>
        <taxon>Euplotida</taxon>
        <taxon>Euplotidae</taxon>
        <taxon>Moneuplotes</taxon>
    </lineage>
</organism>
<feature type="domain" description="Small ribosomal subunit protein uS7" evidence="5">
    <location>
        <begin position="42"/>
        <end position="203"/>
    </location>
</feature>
<dbReference type="CDD" id="cd14867">
    <property type="entry name" value="uS7_Eukaryote"/>
    <property type="match status" value="1"/>
</dbReference>
<dbReference type="GO" id="GO:0015935">
    <property type="term" value="C:small ribosomal subunit"/>
    <property type="evidence" value="ECO:0007669"/>
    <property type="project" value="InterPro"/>
</dbReference>